<dbReference type="RefSeq" id="WP_261732736.1">
    <property type="nucleotide sequence ID" value="NZ_JAODOQ010000001.1"/>
</dbReference>
<feature type="transmembrane region" description="Helical" evidence="6">
    <location>
        <begin position="74"/>
        <end position="92"/>
    </location>
</feature>
<feature type="transmembrane region" description="Helical" evidence="6">
    <location>
        <begin position="206"/>
        <end position="225"/>
    </location>
</feature>
<feature type="transmembrane region" description="Helical" evidence="6">
    <location>
        <begin position="157"/>
        <end position="179"/>
    </location>
</feature>
<keyword evidence="4 6" id="KW-1133">Transmembrane helix</keyword>
<comment type="caution">
    <text evidence="8">The sequence shown here is derived from an EMBL/GenBank/DDBJ whole genome shotgun (WGS) entry which is preliminary data.</text>
</comment>
<evidence type="ECO:0000256" key="1">
    <source>
        <dbReference type="ARBA" id="ARBA00004651"/>
    </source>
</evidence>
<evidence type="ECO:0000256" key="6">
    <source>
        <dbReference type="SAM" id="Phobius"/>
    </source>
</evidence>
<dbReference type="EMBL" id="JAODOQ010000001">
    <property type="protein sequence ID" value="MCT8986314.1"/>
    <property type="molecule type" value="Genomic_DNA"/>
</dbReference>
<name>A0ABT2P314_9GAMM</name>
<feature type="transmembrane region" description="Helical" evidence="6">
    <location>
        <begin position="131"/>
        <end position="151"/>
    </location>
</feature>
<evidence type="ECO:0000259" key="7">
    <source>
        <dbReference type="PROSITE" id="PS50850"/>
    </source>
</evidence>
<keyword evidence="2" id="KW-1003">Cell membrane</keyword>
<evidence type="ECO:0000313" key="9">
    <source>
        <dbReference type="Proteomes" id="UP001431192"/>
    </source>
</evidence>
<proteinExistence type="predicted"/>
<dbReference type="PROSITE" id="PS50850">
    <property type="entry name" value="MFS"/>
    <property type="match status" value="1"/>
</dbReference>
<dbReference type="Proteomes" id="UP001431192">
    <property type="component" value="Unassembled WGS sequence"/>
</dbReference>
<feature type="transmembrane region" description="Helical" evidence="6">
    <location>
        <begin position="12"/>
        <end position="31"/>
    </location>
</feature>
<keyword evidence="5 6" id="KW-0472">Membrane</keyword>
<evidence type="ECO:0000313" key="8">
    <source>
        <dbReference type="EMBL" id="MCT8986314.1"/>
    </source>
</evidence>
<dbReference type="Gene3D" id="1.20.1250.20">
    <property type="entry name" value="MFS general substrate transporter like domains"/>
    <property type="match status" value="1"/>
</dbReference>
<feature type="transmembrane region" description="Helical" evidence="6">
    <location>
        <begin position="98"/>
        <end position="119"/>
    </location>
</feature>
<comment type="subcellular location">
    <subcellularLocation>
        <location evidence="1">Cell membrane</location>
        <topology evidence="1">Multi-pass membrane protein</topology>
    </subcellularLocation>
</comment>
<accession>A0ABT2P314</accession>
<protein>
    <submittedName>
        <fullName evidence="8">MFS transporter</fullName>
    </submittedName>
</protein>
<feature type="transmembrane region" description="Helical" evidence="6">
    <location>
        <begin position="267"/>
        <end position="286"/>
    </location>
</feature>
<dbReference type="CDD" id="cd17473">
    <property type="entry name" value="MFS_arabinose_efflux_permease_like"/>
    <property type="match status" value="1"/>
</dbReference>
<feature type="transmembrane region" description="Helical" evidence="6">
    <location>
        <begin position="237"/>
        <end position="255"/>
    </location>
</feature>
<evidence type="ECO:0000256" key="4">
    <source>
        <dbReference type="ARBA" id="ARBA00022989"/>
    </source>
</evidence>
<keyword evidence="3 6" id="KW-0812">Transmembrane</keyword>
<dbReference type="PANTHER" id="PTHR43124:SF3">
    <property type="entry name" value="CHLORAMPHENICOL EFFLUX PUMP RV0191"/>
    <property type="match status" value="1"/>
</dbReference>
<organism evidence="8 9">
    <name type="scientific">Shewanella phaeophyticola</name>
    <dbReference type="NCBI Taxonomy" id="2978345"/>
    <lineage>
        <taxon>Bacteria</taxon>
        <taxon>Pseudomonadati</taxon>
        <taxon>Pseudomonadota</taxon>
        <taxon>Gammaproteobacteria</taxon>
        <taxon>Alteromonadales</taxon>
        <taxon>Shewanellaceae</taxon>
        <taxon>Shewanella</taxon>
    </lineage>
</organism>
<sequence>MTHLSKLGSYTLLCIASLTIMVGALVAPGLISISNALDINEYAVWLVTFPALGAVLFAPIAGKSIDKFGAYRSLIIGLLLYGALGFAVYWLQGPWFVLFNRILLGGITAVVMASSTVLISQWYVGNERLNMIAKQGMAIELGGVLFLFLGGKLASLYWAYPLSLYLVAWLFLLMLLLFVPRKSPALSADTQSNSTQSQQGVSLKQVFLFAALAMVVFFTAIVELPNSMAQQGFNEEIVGNVLAFISLVAVVAAHFMPKVARYMSTTYLLAIAFVAYALAHFVFANANGLPMLLVGSVFAGVGFGFSIPLLNHMTVEKSAANVRGKNLSYFTMAVFGGQFITSFVEFIPGGAAASFYTSMLLAALVAIVLVIKQRGSHLDSQTA</sequence>
<evidence type="ECO:0000256" key="3">
    <source>
        <dbReference type="ARBA" id="ARBA00022692"/>
    </source>
</evidence>
<dbReference type="Pfam" id="PF07690">
    <property type="entry name" value="MFS_1"/>
    <property type="match status" value="1"/>
</dbReference>
<reference evidence="8" key="1">
    <citation type="submission" date="2022-09" db="EMBL/GenBank/DDBJ databases">
        <title>Shewanella sp. KJ10-1 sp.nov, isolated from marine algae.</title>
        <authorList>
            <person name="Butt M."/>
            <person name="Lee J.K."/>
            <person name="Kim J.M."/>
            <person name="Choi D.G."/>
        </authorList>
    </citation>
    <scope>NUCLEOTIDE SEQUENCE</scope>
    <source>
        <strain evidence="8">KJ10-1</strain>
    </source>
</reference>
<dbReference type="SUPFAM" id="SSF103473">
    <property type="entry name" value="MFS general substrate transporter"/>
    <property type="match status" value="1"/>
</dbReference>
<dbReference type="PANTHER" id="PTHR43124">
    <property type="entry name" value="PURINE EFFLUX PUMP PBUE"/>
    <property type="match status" value="1"/>
</dbReference>
<dbReference type="InterPro" id="IPR050189">
    <property type="entry name" value="MFS_Efflux_Transporters"/>
</dbReference>
<feature type="domain" description="Major facilitator superfamily (MFS) profile" evidence="7">
    <location>
        <begin position="1"/>
        <end position="375"/>
    </location>
</feature>
<dbReference type="InterPro" id="IPR020846">
    <property type="entry name" value="MFS_dom"/>
</dbReference>
<gene>
    <name evidence="8" type="ORF">N4T56_07175</name>
</gene>
<feature type="transmembrane region" description="Helical" evidence="6">
    <location>
        <begin position="353"/>
        <end position="371"/>
    </location>
</feature>
<evidence type="ECO:0000256" key="5">
    <source>
        <dbReference type="ARBA" id="ARBA00023136"/>
    </source>
</evidence>
<dbReference type="InterPro" id="IPR011701">
    <property type="entry name" value="MFS"/>
</dbReference>
<keyword evidence="9" id="KW-1185">Reference proteome</keyword>
<feature type="transmembrane region" description="Helical" evidence="6">
    <location>
        <begin position="327"/>
        <end position="347"/>
    </location>
</feature>
<feature type="transmembrane region" description="Helical" evidence="6">
    <location>
        <begin position="43"/>
        <end position="62"/>
    </location>
</feature>
<dbReference type="InterPro" id="IPR036259">
    <property type="entry name" value="MFS_trans_sf"/>
</dbReference>
<evidence type="ECO:0000256" key="2">
    <source>
        <dbReference type="ARBA" id="ARBA00022475"/>
    </source>
</evidence>
<feature type="transmembrane region" description="Helical" evidence="6">
    <location>
        <begin position="292"/>
        <end position="315"/>
    </location>
</feature>